<dbReference type="CDD" id="cd04178">
    <property type="entry name" value="Nucleostemin_like"/>
    <property type="match status" value="1"/>
</dbReference>
<feature type="region of interest" description="Disordered" evidence="9">
    <location>
        <begin position="49"/>
        <end position="81"/>
    </location>
</feature>
<name>A0A974BR49_XENLA</name>
<evidence type="ECO:0000256" key="7">
    <source>
        <dbReference type="ARBA" id="ARBA00059892"/>
    </source>
</evidence>
<evidence type="ECO:0000256" key="4">
    <source>
        <dbReference type="ARBA" id="ARBA00023054"/>
    </source>
</evidence>
<dbReference type="PANTHER" id="PTHR11089">
    <property type="entry name" value="GTP-BINDING PROTEIN-RELATED"/>
    <property type="match status" value="1"/>
</dbReference>
<dbReference type="InterPro" id="IPR023179">
    <property type="entry name" value="GTP-bd_ortho_bundle_sf"/>
</dbReference>
<evidence type="ECO:0000313" key="11">
    <source>
        <dbReference type="EMBL" id="OCT56557.1"/>
    </source>
</evidence>
<gene>
    <name evidence="11" type="ORF">XELAEV_18004698mg</name>
</gene>
<dbReference type="EMBL" id="KV467265">
    <property type="protein sequence ID" value="OCT56557.1"/>
    <property type="molecule type" value="Genomic_DNA"/>
</dbReference>
<keyword evidence="3" id="KW-0547">Nucleotide-binding</keyword>
<comment type="function">
    <text evidence="7">May play a role in regulating cellular proliferation.</text>
</comment>
<reference evidence="11" key="1">
    <citation type="submission" date="2016-05" db="EMBL/GenBank/DDBJ databases">
        <title>WGS assembly of Xenopus laevis.</title>
        <authorList>
            <person name="Session A."/>
            <person name="Uno Y."/>
            <person name="Kwon T."/>
            <person name="Chapman J."/>
            <person name="Toyoda A."/>
            <person name="Takahashi S."/>
            <person name="Fukui A."/>
            <person name="Hikosaka A."/>
            <person name="Putnam N."/>
            <person name="Stites J."/>
            <person name="Van Heeringen S."/>
            <person name="Quigley I."/>
            <person name="Heinz S."/>
            <person name="Hellsten U."/>
            <person name="Lyons J."/>
            <person name="Suzuki A."/>
            <person name="Kondo M."/>
            <person name="Ogino H."/>
            <person name="Ochi H."/>
            <person name="Bogdanovic O."/>
            <person name="Lister R."/>
            <person name="Georgiou G."/>
            <person name="Paranjpe S."/>
            <person name="Van Kruijsbergen I."/>
            <person name="Mozaffari S."/>
            <person name="Shu S."/>
            <person name="Schmutz J."/>
            <person name="Jenkins J."/>
            <person name="Grimwood J."/>
            <person name="Carlson J."/>
            <person name="Mitros T."/>
            <person name="Simakov O."/>
            <person name="Heald R."/>
            <person name="Miller K."/>
            <person name="Haudenschild C."/>
            <person name="Kuroki Y."/>
            <person name="Tanaka T."/>
            <person name="Michiue T."/>
            <person name="Watanabe M."/>
            <person name="Kinoshita T."/>
            <person name="Ohta Y."/>
            <person name="Mawaribuchi S."/>
            <person name="Suzuki Y."/>
            <person name="Haramoto Y."/>
            <person name="Yamamoto T."/>
            <person name="Takagi C."/>
            <person name="Kitzman J."/>
            <person name="Shendure J."/>
            <person name="Nakayama T."/>
            <person name="Izutsu Y."/>
            <person name="Robert J."/>
            <person name="Dichmann D."/>
            <person name="Flajnik M."/>
            <person name="Houston D."/>
            <person name="Marcotte E."/>
            <person name="Wallingford J."/>
            <person name="Ito Y."/>
            <person name="Asashima M."/>
            <person name="Ueno N."/>
            <person name="Matsuda Y."/>
            <person name="Jan Veenstra G."/>
            <person name="Fujiyama A."/>
            <person name="Harland R."/>
            <person name="Taira M."/>
            <person name="Rokhsar D.S."/>
        </authorList>
    </citation>
    <scope>NUCLEOTIDE SEQUENCE</scope>
    <source>
        <strain evidence="11">J</strain>
        <tissue evidence="11">Blood</tissue>
    </source>
</reference>
<proteinExistence type="predicted"/>
<dbReference type="FunFam" id="3.40.50.300:FF:000571">
    <property type="entry name" value="Guanine nucleotide-binding protein-like NSN1"/>
    <property type="match status" value="1"/>
</dbReference>
<dbReference type="PROSITE" id="PS51721">
    <property type="entry name" value="G_CP"/>
    <property type="match status" value="1"/>
</dbReference>
<dbReference type="InterPro" id="IPR027417">
    <property type="entry name" value="P-loop_NTPase"/>
</dbReference>
<protein>
    <recommendedName>
        <fullName evidence="2">Guanine nucleotide-binding protein-like 3</fullName>
    </recommendedName>
    <alternativeName>
        <fullName evidence="8">Nucleostemin-like protein</fullName>
    </alternativeName>
</protein>
<feature type="compositionally biased region" description="Basic residues" evidence="9">
    <location>
        <begin position="49"/>
        <end position="73"/>
    </location>
</feature>
<evidence type="ECO:0000256" key="8">
    <source>
        <dbReference type="ARBA" id="ARBA00081165"/>
    </source>
</evidence>
<evidence type="ECO:0000256" key="9">
    <source>
        <dbReference type="SAM" id="MobiDB-lite"/>
    </source>
</evidence>
<dbReference type="Gene3D" id="3.40.50.300">
    <property type="entry name" value="P-loop containing nucleotide triphosphate hydrolases"/>
    <property type="match status" value="1"/>
</dbReference>
<sequence length="570" mass="63877">MLCDVCNTDDDVFKGQVVPVQQLKCLVLVVTELRKSSKRLSCHKRYKIQKKVREHKRKVKKEAKKSGPRKHKKDITVPNAAPFKAQILQEAQLRRQQQEELKQKQKLDRQKEVAKKRKLEEKKNNNSEKKEKRDKKRKVTKTPDDPDVVLCRQVNKVLEQSDVIVEVLDARDPLGSRCSQAEEVVLKSPNKRLLLLLNKSDLVPREMVEKWLQVLSAELPTVPFRCVAQIQNKSEKKKKKKVPVSADLVTDPKCPGGQVLLKILHSLCPSHNEAIKVGVIGFANVGKSSVINSLKQSHVCNVGPSKGTTKFLQEVRLDPQIRLLDSPALLVSPHNPPVALMLRSASESKVDVLAAVEAILKHCSKQELMLHYTIADYRNSLECLTLLAHRRGMLKKGGVPDTEGAGRLLFNDWMGPRMKYYCRPLDSPVCQPHISREVVAAMSSGICSEELAMDNASTLKALKCPNSANIVVFASVGPTSAIMDETQLVDPEPELIEEELEENDGEEEEDMEEEEDDDDEGSEEEEDLEAKSLTQEVTSAKEKDSKSAGPAVSFDQAADDDTYDFNTDFV</sequence>
<dbReference type="InterPro" id="IPR006073">
    <property type="entry name" value="GTP-bd"/>
</dbReference>
<evidence type="ECO:0000256" key="3">
    <source>
        <dbReference type="ARBA" id="ARBA00022741"/>
    </source>
</evidence>
<keyword evidence="6" id="KW-0539">Nucleus</keyword>
<feature type="region of interest" description="Disordered" evidence="9">
    <location>
        <begin position="98"/>
        <end position="145"/>
    </location>
</feature>
<evidence type="ECO:0000256" key="6">
    <source>
        <dbReference type="ARBA" id="ARBA00023242"/>
    </source>
</evidence>
<dbReference type="Pfam" id="PF08701">
    <property type="entry name" value="GN3L_Grn1"/>
    <property type="match status" value="1"/>
</dbReference>
<accession>A0A974BR49</accession>
<evidence type="ECO:0000256" key="1">
    <source>
        <dbReference type="ARBA" id="ARBA00004604"/>
    </source>
</evidence>
<dbReference type="Proteomes" id="UP000694892">
    <property type="component" value="Unassembled WGS sequence"/>
</dbReference>
<dbReference type="PANTHER" id="PTHR11089:SF11">
    <property type="entry name" value="GUANINE NUCLEOTIDE-BINDING PROTEIN-LIKE 3"/>
    <property type="match status" value="1"/>
</dbReference>
<evidence type="ECO:0000259" key="10">
    <source>
        <dbReference type="PROSITE" id="PS51721"/>
    </source>
</evidence>
<evidence type="ECO:0000256" key="5">
    <source>
        <dbReference type="ARBA" id="ARBA00023134"/>
    </source>
</evidence>
<feature type="region of interest" description="Disordered" evidence="9">
    <location>
        <begin position="499"/>
        <end position="570"/>
    </location>
</feature>
<dbReference type="Gene3D" id="1.10.1580.10">
    <property type="match status" value="1"/>
</dbReference>
<dbReference type="AlphaFoldDB" id="A0A974BR49"/>
<dbReference type="GO" id="GO:0005730">
    <property type="term" value="C:nucleolus"/>
    <property type="evidence" value="ECO:0007669"/>
    <property type="project" value="UniProtKB-SubCell"/>
</dbReference>
<feature type="compositionally biased region" description="Basic and acidic residues" evidence="9">
    <location>
        <begin position="98"/>
        <end position="131"/>
    </location>
</feature>
<dbReference type="InterPro" id="IPR014813">
    <property type="entry name" value="Gnl3_N_dom"/>
</dbReference>
<evidence type="ECO:0000256" key="2">
    <source>
        <dbReference type="ARBA" id="ARBA00016532"/>
    </source>
</evidence>
<dbReference type="Pfam" id="PF01926">
    <property type="entry name" value="MMR_HSR1"/>
    <property type="match status" value="1"/>
</dbReference>
<dbReference type="InterPro" id="IPR050755">
    <property type="entry name" value="TRAFAC_YlqF/YawG_RiboMat"/>
</dbReference>
<dbReference type="SUPFAM" id="SSF52540">
    <property type="entry name" value="P-loop containing nucleoside triphosphate hydrolases"/>
    <property type="match status" value="1"/>
</dbReference>
<dbReference type="GO" id="GO:0005525">
    <property type="term" value="F:GTP binding"/>
    <property type="evidence" value="ECO:0007669"/>
    <property type="project" value="UniProtKB-KW"/>
</dbReference>
<comment type="subcellular location">
    <subcellularLocation>
        <location evidence="1">Nucleus</location>
        <location evidence="1">Nucleolus</location>
    </subcellularLocation>
</comment>
<organism evidence="11">
    <name type="scientific">Xenopus laevis</name>
    <name type="common">African clawed frog</name>
    <dbReference type="NCBI Taxonomy" id="8355"/>
    <lineage>
        <taxon>Eukaryota</taxon>
        <taxon>Metazoa</taxon>
        <taxon>Chordata</taxon>
        <taxon>Craniata</taxon>
        <taxon>Vertebrata</taxon>
        <taxon>Euteleostomi</taxon>
        <taxon>Amphibia</taxon>
        <taxon>Batrachia</taxon>
        <taxon>Anura</taxon>
        <taxon>Pipoidea</taxon>
        <taxon>Pipidae</taxon>
        <taxon>Xenopodinae</taxon>
        <taxon>Xenopus</taxon>
        <taxon>Xenopus</taxon>
    </lineage>
</organism>
<feature type="compositionally biased region" description="Acidic residues" evidence="9">
    <location>
        <begin position="499"/>
        <end position="528"/>
    </location>
</feature>
<keyword evidence="4" id="KW-0175">Coiled coil</keyword>
<feature type="domain" description="CP-type G" evidence="10">
    <location>
        <begin position="151"/>
        <end position="332"/>
    </location>
</feature>
<dbReference type="InterPro" id="IPR030378">
    <property type="entry name" value="G_CP_dom"/>
</dbReference>
<keyword evidence="5" id="KW-0342">GTP-binding</keyword>